<dbReference type="AlphaFoldDB" id="A0A5B7D0E2"/>
<evidence type="ECO:0000313" key="2">
    <source>
        <dbReference type="Proteomes" id="UP000324222"/>
    </source>
</evidence>
<proteinExistence type="predicted"/>
<protein>
    <submittedName>
        <fullName evidence="1">Uncharacterized protein</fullName>
    </submittedName>
</protein>
<sequence length="64" mass="7331">MPSDRLPDREQREERSVVRLWIVSASCRAAALQKINSFTSRKYCITPPTDNSDLASQFIFVNNT</sequence>
<evidence type="ECO:0000313" key="1">
    <source>
        <dbReference type="EMBL" id="MPC13193.1"/>
    </source>
</evidence>
<dbReference type="EMBL" id="VSRR010000264">
    <property type="protein sequence ID" value="MPC13193.1"/>
    <property type="molecule type" value="Genomic_DNA"/>
</dbReference>
<gene>
    <name evidence="1" type="ORF">E2C01_005915</name>
</gene>
<dbReference type="Proteomes" id="UP000324222">
    <property type="component" value="Unassembled WGS sequence"/>
</dbReference>
<organism evidence="1 2">
    <name type="scientific">Portunus trituberculatus</name>
    <name type="common">Swimming crab</name>
    <name type="synonym">Neptunus trituberculatus</name>
    <dbReference type="NCBI Taxonomy" id="210409"/>
    <lineage>
        <taxon>Eukaryota</taxon>
        <taxon>Metazoa</taxon>
        <taxon>Ecdysozoa</taxon>
        <taxon>Arthropoda</taxon>
        <taxon>Crustacea</taxon>
        <taxon>Multicrustacea</taxon>
        <taxon>Malacostraca</taxon>
        <taxon>Eumalacostraca</taxon>
        <taxon>Eucarida</taxon>
        <taxon>Decapoda</taxon>
        <taxon>Pleocyemata</taxon>
        <taxon>Brachyura</taxon>
        <taxon>Eubrachyura</taxon>
        <taxon>Portunoidea</taxon>
        <taxon>Portunidae</taxon>
        <taxon>Portuninae</taxon>
        <taxon>Portunus</taxon>
    </lineage>
</organism>
<reference evidence="1 2" key="1">
    <citation type="submission" date="2019-05" db="EMBL/GenBank/DDBJ databases">
        <title>Another draft genome of Portunus trituberculatus and its Hox gene families provides insights of decapod evolution.</title>
        <authorList>
            <person name="Jeong J.-H."/>
            <person name="Song I."/>
            <person name="Kim S."/>
            <person name="Choi T."/>
            <person name="Kim D."/>
            <person name="Ryu S."/>
            <person name="Kim W."/>
        </authorList>
    </citation>
    <scope>NUCLEOTIDE SEQUENCE [LARGE SCALE GENOMIC DNA]</scope>
    <source>
        <tissue evidence="1">Muscle</tissue>
    </source>
</reference>
<keyword evidence="2" id="KW-1185">Reference proteome</keyword>
<name>A0A5B7D0E2_PORTR</name>
<comment type="caution">
    <text evidence="1">The sequence shown here is derived from an EMBL/GenBank/DDBJ whole genome shotgun (WGS) entry which is preliminary data.</text>
</comment>
<accession>A0A5B7D0E2</accession>